<name>D1AA59_THECD</name>
<dbReference type="HOGENOM" id="CLU_2412201_0_0_11"/>
<organism evidence="2 3">
    <name type="scientific">Thermomonospora curvata (strain ATCC 19995 / DSM 43183 / JCM 3096 / KCTC 9072 / NBRC 15933 / NCIMB 10081 / Henssen B9)</name>
    <dbReference type="NCBI Taxonomy" id="471852"/>
    <lineage>
        <taxon>Bacteria</taxon>
        <taxon>Bacillati</taxon>
        <taxon>Actinomycetota</taxon>
        <taxon>Actinomycetes</taxon>
        <taxon>Streptosporangiales</taxon>
        <taxon>Thermomonosporaceae</taxon>
        <taxon>Thermomonospora</taxon>
    </lineage>
</organism>
<feature type="region of interest" description="Disordered" evidence="1">
    <location>
        <begin position="1"/>
        <end position="30"/>
    </location>
</feature>
<evidence type="ECO:0000256" key="1">
    <source>
        <dbReference type="SAM" id="MobiDB-lite"/>
    </source>
</evidence>
<feature type="region of interest" description="Disordered" evidence="1">
    <location>
        <begin position="72"/>
        <end position="92"/>
    </location>
</feature>
<protein>
    <submittedName>
        <fullName evidence="2">Uncharacterized protein</fullName>
    </submittedName>
</protein>
<reference evidence="2 3" key="1">
    <citation type="journal article" date="2011" name="Stand. Genomic Sci.">
        <title>Complete genome sequence of Thermomonospora curvata type strain (B9).</title>
        <authorList>
            <person name="Chertkov O."/>
            <person name="Sikorski J."/>
            <person name="Nolan M."/>
            <person name="Lapidus A."/>
            <person name="Lucas S."/>
            <person name="Del Rio T.G."/>
            <person name="Tice H."/>
            <person name="Cheng J.F."/>
            <person name="Goodwin L."/>
            <person name="Pitluck S."/>
            <person name="Liolios K."/>
            <person name="Ivanova N."/>
            <person name="Mavromatis K."/>
            <person name="Mikhailova N."/>
            <person name="Ovchinnikova G."/>
            <person name="Pati A."/>
            <person name="Chen A."/>
            <person name="Palaniappan K."/>
            <person name="Djao O.D."/>
            <person name="Land M."/>
            <person name="Hauser L."/>
            <person name="Chang Y.J."/>
            <person name="Jeffries C.D."/>
            <person name="Brettin T."/>
            <person name="Han C."/>
            <person name="Detter J.C."/>
            <person name="Rohde M."/>
            <person name="Goker M."/>
            <person name="Woyke T."/>
            <person name="Bristow J."/>
            <person name="Eisen J.A."/>
            <person name="Markowitz V."/>
            <person name="Hugenholtz P."/>
            <person name="Klenk H.P."/>
            <person name="Kyrpides N.C."/>
        </authorList>
    </citation>
    <scope>NUCLEOTIDE SEQUENCE [LARGE SCALE GENOMIC DNA]</scope>
    <source>
        <strain evidence="3">ATCC 19995 / DSM 43183 / JCM 3096 / KCTC 9072 / NBRC 15933 / NCIMB 10081 / Henssen B9</strain>
    </source>
</reference>
<evidence type="ECO:0000313" key="2">
    <source>
        <dbReference type="EMBL" id="ACY96995.1"/>
    </source>
</evidence>
<gene>
    <name evidence="2" type="ordered locus">Tcur_1415</name>
</gene>
<keyword evidence="3" id="KW-1185">Reference proteome</keyword>
<accession>D1AA59</accession>
<evidence type="ECO:0000313" key="3">
    <source>
        <dbReference type="Proteomes" id="UP000001918"/>
    </source>
</evidence>
<proteinExistence type="predicted"/>
<feature type="compositionally biased region" description="Pro residues" evidence="1">
    <location>
        <begin position="1"/>
        <end position="25"/>
    </location>
</feature>
<dbReference type="Proteomes" id="UP000001918">
    <property type="component" value="Chromosome"/>
</dbReference>
<sequence>MPALRPAPAPSRPPFLPAHPTPAPPDTGDHAAERAVFVRYLKAVINVYAPWTTSPVVNDRERRFAHARITKAQDLLNRLPDRHPSDGPRPPR</sequence>
<dbReference type="KEGG" id="tcu:Tcur_1415"/>
<dbReference type="AlphaFoldDB" id="D1AA59"/>
<dbReference type="EMBL" id="CP001738">
    <property type="protein sequence ID" value="ACY96995.1"/>
    <property type="molecule type" value="Genomic_DNA"/>
</dbReference>